<evidence type="ECO:0000256" key="4">
    <source>
        <dbReference type="ARBA" id="ARBA00022833"/>
    </source>
</evidence>
<name>A0A2P6QU20_ROSCH</name>
<evidence type="ECO:0000256" key="6">
    <source>
        <dbReference type="SAM" id="MobiDB-lite"/>
    </source>
</evidence>
<keyword evidence="2" id="KW-0479">Metal-binding</keyword>
<keyword evidence="3" id="KW-0863">Zinc-finger</keyword>
<organism evidence="8 9">
    <name type="scientific">Rosa chinensis</name>
    <name type="common">China rose</name>
    <dbReference type="NCBI Taxonomy" id="74649"/>
    <lineage>
        <taxon>Eukaryota</taxon>
        <taxon>Viridiplantae</taxon>
        <taxon>Streptophyta</taxon>
        <taxon>Embryophyta</taxon>
        <taxon>Tracheophyta</taxon>
        <taxon>Spermatophyta</taxon>
        <taxon>Magnoliopsida</taxon>
        <taxon>eudicotyledons</taxon>
        <taxon>Gunneridae</taxon>
        <taxon>Pentapetalae</taxon>
        <taxon>rosids</taxon>
        <taxon>fabids</taxon>
        <taxon>Rosales</taxon>
        <taxon>Rosaceae</taxon>
        <taxon>Rosoideae</taxon>
        <taxon>Rosoideae incertae sedis</taxon>
        <taxon>Rosa</taxon>
    </lineage>
</organism>
<evidence type="ECO:0000313" key="8">
    <source>
        <dbReference type="EMBL" id="PRQ37676.1"/>
    </source>
</evidence>
<dbReference type="AlphaFoldDB" id="A0A2P6QU20"/>
<dbReference type="PANTHER" id="PTHR46235">
    <property type="entry name" value="PHD FINGER-CONTAINING PROTEIN DDB_G0268158"/>
    <property type="match status" value="1"/>
</dbReference>
<dbReference type="InterPro" id="IPR022702">
    <property type="entry name" value="Cytosine_MeTrfase1_RFD"/>
</dbReference>
<dbReference type="InterPro" id="IPR001965">
    <property type="entry name" value="Znf_PHD"/>
</dbReference>
<keyword evidence="4" id="KW-0862">Zinc</keyword>
<evidence type="ECO:0000313" key="9">
    <source>
        <dbReference type="Proteomes" id="UP000238479"/>
    </source>
</evidence>
<dbReference type="CDD" id="cd15565">
    <property type="entry name" value="PHD2_NSD"/>
    <property type="match status" value="1"/>
</dbReference>
<feature type="compositionally biased region" description="Polar residues" evidence="6">
    <location>
        <begin position="817"/>
        <end position="833"/>
    </location>
</feature>
<dbReference type="PANTHER" id="PTHR46235:SF13">
    <property type="entry name" value="EDM2-LIKE PROTEIN1"/>
    <property type="match status" value="1"/>
</dbReference>
<dbReference type="EMBL" id="PDCK01000042">
    <property type="protein sequence ID" value="PRQ37676.1"/>
    <property type="molecule type" value="Genomic_DNA"/>
</dbReference>
<comment type="subcellular location">
    <subcellularLocation>
        <location evidence="1">Nucleus</location>
    </subcellularLocation>
</comment>
<accession>A0A2P6QU20</accession>
<feature type="compositionally biased region" description="Basic and acidic residues" evidence="6">
    <location>
        <begin position="601"/>
        <end position="634"/>
    </location>
</feature>
<keyword evidence="9" id="KW-1185">Reference proteome</keyword>
<evidence type="ECO:0000256" key="3">
    <source>
        <dbReference type="ARBA" id="ARBA00022771"/>
    </source>
</evidence>
<evidence type="ECO:0000259" key="7">
    <source>
        <dbReference type="SMART" id="SM00249"/>
    </source>
</evidence>
<sequence>MASAECQPYSVSEYHFVDDKDECVSFHVLPVQWSDGERLDGEKVEIFLHGTADNGGNLCKHVVAWKFDISSEEPEILVLSEENSWIKLGKPRKSFEDTVRSILITVHCLHYVKRSPEKSRECVWNHLSEVFRLYVVRPSQSDLVDHMPLISDCVNRYRALADSKFLAKLFEEKTMKRKLSDEDTEARKKLRIMIDDVKDDMIHAEDEDIDNLFGDVCALCDDGGKIICCEGGCLRSFHATEEAGAGSYCKSLGFMQDYVVGMQNFYCKNCEYKQHQCFVCGKLGSSDKSSGAAEVVSCVSPNCGRFYHPHCVAILLYQDNGVPAEELERKIAGGESFTCPLHKCCICKQGENKKDSELQFAVCMRCPKSYHRKCLPREIAFENQGEMLEGRSIIRAWDGLLPNRILIYCTKHDIDIEFGTVRRDHVKFPDVKQNMSTLTKKKKKKKTILEEKWKPISEFLVYGDKVVTKRNISLEKSCRDKNAPTALKTQKPYVQEKKTRKLMSEQKPVSKKRDSSLEESVGEGSDPVLSTLVKQKLYSVKEKKATFVKEKTFVEEKESQLTSTVSVDREKAVLKRTPSSEGLYSEKSARTISKKKQKPSFVEEKNNDLVKKKTDVEEKRKQTSESLVEKETAASKKKNPSSKESYRERNASTTPKQKQKPSELTVDGDEAGSKKGSPLEESLSAIASTVLKQKSTSAVKLGSNKNREKTFSGIDISRMVKRNNSLKNERQASMSEKIKTSLGEEPFSSMESEQVKLGNLDTPDANTVSEIHREMPPHTVCGDDGNQHPNPSKSRMHCAHANGRVQFKIPDDAGRRCTTSNDEPRSSVTNPRSGNAKGCKRENSRKPYSNGTKQKQKLRTEFDRVPPACIKGKQDPIFSRGNDLAGQNSVYDHIRTFSSTFYSHTGPVADSLSTINRLAMPSDATKLVGPRAPQPDYLDRCMGFAPGPHLNYSLQNSAGWIDE</sequence>
<dbReference type="CDD" id="cd15566">
    <property type="entry name" value="PHD3_NSD"/>
    <property type="match status" value="1"/>
</dbReference>
<dbReference type="Gramene" id="PRQ37676">
    <property type="protein sequence ID" value="PRQ37676"/>
    <property type="gene ID" value="RchiOBHm_Chr4g0405271"/>
</dbReference>
<feature type="region of interest" description="Disordered" evidence="6">
    <location>
        <begin position="494"/>
        <end position="525"/>
    </location>
</feature>
<reference evidence="8 9" key="1">
    <citation type="journal article" date="2018" name="Nat. Genet.">
        <title>The Rosa genome provides new insights in the design of modern roses.</title>
        <authorList>
            <person name="Bendahmane M."/>
        </authorList>
    </citation>
    <scope>NUCLEOTIDE SEQUENCE [LARGE SCALE GENOMIC DNA]</scope>
    <source>
        <strain evidence="9">cv. Old Blush</strain>
    </source>
</reference>
<dbReference type="OrthoDB" id="1142734at2759"/>
<dbReference type="InterPro" id="IPR055198">
    <property type="entry name" value="NSD_PHD"/>
</dbReference>
<dbReference type="GO" id="GO:0005634">
    <property type="term" value="C:nucleus"/>
    <property type="evidence" value="ECO:0007669"/>
    <property type="project" value="UniProtKB-SubCell"/>
</dbReference>
<dbReference type="Pfam" id="PF22908">
    <property type="entry name" value="PHD_NSD"/>
    <property type="match status" value="1"/>
</dbReference>
<keyword evidence="8" id="KW-0489">Methyltransferase</keyword>
<dbReference type="GO" id="GO:0008270">
    <property type="term" value="F:zinc ion binding"/>
    <property type="evidence" value="ECO:0007669"/>
    <property type="project" value="UniProtKB-KW"/>
</dbReference>
<dbReference type="Pfam" id="PF12047">
    <property type="entry name" value="DNMT1-RFD"/>
    <property type="match status" value="1"/>
</dbReference>
<dbReference type="Gene3D" id="3.30.40.10">
    <property type="entry name" value="Zinc/RING finger domain, C3HC4 (zinc finger)"/>
    <property type="match status" value="2"/>
</dbReference>
<dbReference type="STRING" id="74649.A0A2P6QU20"/>
<proteinExistence type="predicted"/>
<evidence type="ECO:0000256" key="5">
    <source>
        <dbReference type="ARBA" id="ARBA00023242"/>
    </source>
</evidence>
<feature type="region of interest" description="Disordered" evidence="6">
    <location>
        <begin position="573"/>
        <end position="709"/>
    </location>
</feature>
<dbReference type="InterPro" id="IPR013083">
    <property type="entry name" value="Znf_RING/FYVE/PHD"/>
</dbReference>
<comment type="caution">
    <text evidence="8">The sequence shown here is derived from an EMBL/GenBank/DDBJ whole genome shotgun (WGS) entry which is preliminary data.</text>
</comment>
<keyword evidence="8" id="KW-0808">Transferase</keyword>
<feature type="compositionally biased region" description="Polar residues" evidence="6">
    <location>
        <begin position="685"/>
        <end position="698"/>
    </location>
</feature>
<dbReference type="EC" id="2.1.1.43" evidence="8"/>
<dbReference type="GO" id="GO:0032259">
    <property type="term" value="P:methylation"/>
    <property type="evidence" value="ECO:0007669"/>
    <property type="project" value="UniProtKB-KW"/>
</dbReference>
<dbReference type="GO" id="GO:0008168">
    <property type="term" value="F:methyltransferase activity"/>
    <property type="evidence" value="ECO:0007669"/>
    <property type="project" value="UniProtKB-KW"/>
</dbReference>
<keyword evidence="5" id="KW-0539">Nucleus</keyword>
<feature type="domain" description="Zinc finger PHD-type" evidence="7">
    <location>
        <begin position="344"/>
        <end position="413"/>
    </location>
</feature>
<dbReference type="SMART" id="SM00249">
    <property type="entry name" value="PHD"/>
    <property type="match status" value="3"/>
</dbReference>
<dbReference type="Proteomes" id="UP000238479">
    <property type="component" value="Chromosome 4"/>
</dbReference>
<protein>
    <submittedName>
        <fullName evidence="8">Putative histone-lysine N-methyltransferase chromatin regulator PHD family</fullName>
        <ecNumber evidence="8">2.1.1.43</ecNumber>
    </submittedName>
</protein>
<evidence type="ECO:0000256" key="1">
    <source>
        <dbReference type="ARBA" id="ARBA00004123"/>
    </source>
</evidence>
<evidence type="ECO:0000256" key="2">
    <source>
        <dbReference type="ARBA" id="ARBA00022723"/>
    </source>
</evidence>
<feature type="region of interest" description="Disordered" evidence="6">
    <location>
        <begin position="809"/>
        <end position="861"/>
    </location>
</feature>
<feature type="region of interest" description="Disordered" evidence="6">
    <location>
        <begin position="776"/>
        <end position="796"/>
    </location>
</feature>
<gene>
    <name evidence="8" type="ORF">RchiOBHm_Chr4g0405271</name>
</gene>
<feature type="domain" description="Zinc finger PHD-type" evidence="7">
    <location>
        <begin position="216"/>
        <end position="271"/>
    </location>
</feature>
<feature type="domain" description="Zinc finger PHD-type" evidence="7">
    <location>
        <begin position="276"/>
        <end position="343"/>
    </location>
</feature>